<dbReference type="EMBL" id="JAKIKS010000005">
    <property type="protein sequence ID" value="MCL1123410.1"/>
    <property type="molecule type" value="Genomic_DNA"/>
</dbReference>
<dbReference type="RefSeq" id="WP_248938697.1">
    <property type="nucleotide sequence ID" value="NZ_JAKIKS010000005.1"/>
</dbReference>
<protein>
    <submittedName>
        <fullName evidence="2">Uncharacterized protein</fullName>
    </submittedName>
</protein>
<keyword evidence="3" id="KW-1185">Reference proteome</keyword>
<sequence>MKLEKAYSIELKLAVSPVEADFKYSNGSITSKFKFECPDDNCNAAVTCANLDRLKVKRKVDPYYKVVEEHSEKCLIGKDISGVKREKAIYTDIYSEADEYISNAVRLNLRPHSTKRPEDESDPLEGDMVIKGRPRRTSDEETEGKRKKQSSKVLSSMVDSFLNNENLIVQLPGIGSMPIQDLFVEVDGQKVESLVDEFRVYFGKAWFNKYETGYSVVFENKLNHEDLAVRPSFFIPNSLIAETAYRLFQEKKLNKQVDKKPKLVFIASETGPYCKDKYINFWLEGFEYLEYRQQ</sequence>
<feature type="region of interest" description="Disordered" evidence="1">
    <location>
        <begin position="111"/>
        <end position="151"/>
    </location>
</feature>
<comment type="caution">
    <text evidence="2">The sequence shown here is derived from an EMBL/GenBank/DDBJ whole genome shotgun (WGS) entry which is preliminary data.</text>
</comment>
<evidence type="ECO:0000313" key="3">
    <source>
        <dbReference type="Proteomes" id="UP001203423"/>
    </source>
</evidence>
<reference evidence="2 3" key="1">
    <citation type="submission" date="2022-01" db="EMBL/GenBank/DDBJ databases">
        <title>Whole genome-based taxonomy of the Shewanellaceae.</title>
        <authorList>
            <person name="Martin-Rodriguez A.J."/>
        </authorList>
    </citation>
    <scope>NUCLEOTIDE SEQUENCE [LARGE SCALE GENOMIC DNA]</scope>
    <source>
        <strain evidence="2 3">DSM 17177</strain>
    </source>
</reference>
<name>A0ABT0L6W4_9GAMM</name>
<gene>
    <name evidence="2" type="ORF">L2764_02665</name>
</gene>
<evidence type="ECO:0000256" key="1">
    <source>
        <dbReference type="SAM" id="MobiDB-lite"/>
    </source>
</evidence>
<organism evidence="2 3">
    <name type="scientific">Shewanella surugensis</name>
    <dbReference type="NCBI Taxonomy" id="212020"/>
    <lineage>
        <taxon>Bacteria</taxon>
        <taxon>Pseudomonadati</taxon>
        <taxon>Pseudomonadota</taxon>
        <taxon>Gammaproteobacteria</taxon>
        <taxon>Alteromonadales</taxon>
        <taxon>Shewanellaceae</taxon>
        <taxon>Shewanella</taxon>
    </lineage>
</organism>
<proteinExistence type="predicted"/>
<accession>A0ABT0L6W4</accession>
<evidence type="ECO:0000313" key="2">
    <source>
        <dbReference type="EMBL" id="MCL1123410.1"/>
    </source>
</evidence>
<dbReference type="Proteomes" id="UP001203423">
    <property type="component" value="Unassembled WGS sequence"/>
</dbReference>